<dbReference type="GO" id="GO:0008233">
    <property type="term" value="F:peptidase activity"/>
    <property type="evidence" value="ECO:0007669"/>
    <property type="project" value="InterPro"/>
</dbReference>
<dbReference type="RefSeq" id="WP_115216810.1">
    <property type="nucleotide sequence ID" value="NZ_QKWJ01000157.1"/>
</dbReference>
<evidence type="ECO:0000259" key="17">
    <source>
        <dbReference type="PROSITE" id="PS50990"/>
    </source>
</evidence>
<dbReference type="Pfam" id="PF03412">
    <property type="entry name" value="Peptidase_C39"/>
    <property type="match status" value="1"/>
</dbReference>
<dbReference type="SUPFAM" id="SSF90123">
    <property type="entry name" value="ABC transporter transmembrane region"/>
    <property type="match status" value="1"/>
</dbReference>
<keyword evidence="2" id="KW-0813">Transport</keyword>
<dbReference type="InterPro" id="IPR003593">
    <property type="entry name" value="AAA+_ATPase"/>
</dbReference>
<gene>
    <name evidence="18" type="ORF">DN412_41465</name>
</gene>
<dbReference type="PANTHER" id="PTHR24221">
    <property type="entry name" value="ATP-BINDING CASSETTE SUB-FAMILY B"/>
    <property type="match status" value="1"/>
</dbReference>
<evidence type="ECO:0000259" key="16">
    <source>
        <dbReference type="PROSITE" id="PS50929"/>
    </source>
</evidence>
<comment type="caution">
    <text evidence="18">The sequence shown here is derived from an EMBL/GenBank/DDBJ whole genome shotgun (WGS) entry which is preliminary data.</text>
</comment>
<comment type="similarity">
    <text evidence="12">Belongs to the ABC transporter superfamily. Cyclolysin exporter (TC 3.A.1.109.2) family.</text>
</comment>
<keyword evidence="6" id="KW-0204">Cytolysis</keyword>
<dbReference type="GO" id="GO:0006508">
    <property type="term" value="P:proteolysis"/>
    <property type="evidence" value="ECO:0007669"/>
    <property type="project" value="InterPro"/>
</dbReference>
<keyword evidence="9 14" id="KW-1133">Transmembrane helix</keyword>
<feature type="transmembrane region" description="Helical" evidence="14">
    <location>
        <begin position="220"/>
        <end position="238"/>
    </location>
</feature>
<comment type="function">
    <text evidence="11">Involved in the export of calmodulin-sensitive adenylate cyclase-hemolysin (cyclolysin).</text>
</comment>
<dbReference type="Gene3D" id="3.40.50.300">
    <property type="entry name" value="P-loop containing nucleotide triphosphate hydrolases"/>
    <property type="match status" value="1"/>
</dbReference>
<keyword evidence="3" id="KW-1003">Cell membrane</keyword>
<comment type="subcellular location">
    <subcellularLocation>
        <location evidence="1">Cell membrane</location>
        <topology evidence="1">Multi-pass membrane protein</topology>
    </subcellularLocation>
</comment>
<dbReference type="CDD" id="cd02421">
    <property type="entry name" value="Peptidase_C39_likeD"/>
    <property type="match status" value="1"/>
</dbReference>
<dbReference type="FunFam" id="3.40.50.300:FF:000299">
    <property type="entry name" value="ABC transporter ATP-binding protein/permease"/>
    <property type="match status" value="1"/>
</dbReference>
<evidence type="ECO:0000256" key="13">
    <source>
        <dbReference type="ARBA" id="ARBA00072252"/>
    </source>
</evidence>
<evidence type="ECO:0000256" key="8">
    <source>
        <dbReference type="ARBA" id="ARBA00022840"/>
    </source>
</evidence>
<accession>A0A370MXN4</accession>
<dbReference type="InterPro" id="IPR003439">
    <property type="entry name" value="ABC_transporter-like_ATP-bd"/>
</dbReference>
<keyword evidence="10 14" id="KW-0472">Membrane</keyword>
<dbReference type="GO" id="GO:0031640">
    <property type="term" value="P:killing of cells of another organism"/>
    <property type="evidence" value="ECO:0007669"/>
    <property type="project" value="UniProtKB-KW"/>
</dbReference>
<evidence type="ECO:0000256" key="9">
    <source>
        <dbReference type="ARBA" id="ARBA00022989"/>
    </source>
</evidence>
<protein>
    <recommendedName>
        <fullName evidence="13">Cyclolysin secretion/processing ATP-binding protein CyaB</fullName>
    </recommendedName>
</protein>
<organism evidence="18 19">
    <name type="scientific">Cupriavidus lacunae</name>
    <dbReference type="NCBI Taxonomy" id="2666307"/>
    <lineage>
        <taxon>Bacteria</taxon>
        <taxon>Pseudomonadati</taxon>
        <taxon>Pseudomonadota</taxon>
        <taxon>Betaproteobacteria</taxon>
        <taxon>Burkholderiales</taxon>
        <taxon>Burkholderiaceae</taxon>
        <taxon>Cupriavidus</taxon>
    </lineage>
</organism>
<dbReference type="Gene3D" id="1.20.1560.10">
    <property type="entry name" value="ABC transporter type 1, transmembrane domain"/>
    <property type="match status" value="1"/>
</dbReference>
<dbReference type="PROSITE" id="PS50929">
    <property type="entry name" value="ABC_TM1F"/>
    <property type="match status" value="1"/>
</dbReference>
<dbReference type="PROSITE" id="PS50990">
    <property type="entry name" value="PEPTIDASE_C39"/>
    <property type="match status" value="1"/>
</dbReference>
<dbReference type="GO" id="GO:0005886">
    <property type="term" value="C:plasma membrane"/>
    <property type="evidence" value="ECO:0007669"/>
    <property type="project" value="UniProtKB-SubCell"/>
</dbReference>
<dbReference type="GO" id="GO:0005524">
    <property type="term" value="F:ATP binding"/>
    <property type="evidence" value="ECO:0007669"/>
    <property type="project" value="UniProtKB-KW"/>
</dbReference>
<dbReference type="InterPro" id="IPR017871">
    <property type="entry name" value="ABC_transporter-like_CS"/>
</dbReference>
<dbReference type="GO" id="GO:0016887">
    <property type="term" value="F:ATP hydrolysis activity"/>
    <property type="evidence" value="ECO:0007669"/>
    <property type="project" value="InterPro"/>
</dbReference>
<evidence type="ECO:0000256" key="2">
    <source>
        <dbReference type="ARBA" id="ARBA00022448"/>
    </source>
</evidence>
<feature type="transmembrane region" description="Helical" evidence="14">
    <location>
        <begin position="172"/>
        <end position="200"/>
    </location>
</feature>
<dbReference type="InterPro" id="IPR011527">
    <property type="entry name" value="ABC1_TM_dom"/>
</dbReference>
<evidence type="ECO:0000313" key="19">
    <source>
        <dbReference type="Proteomes" id="UP000255165"/>
    </source>
</evidence>
<evidence type="ECO:0000256" key="7">
    <source>
        <dbReference type="ARBA" id="ARBA00022741"/>
    </source>
</evidence>
<dbReference type="GO" id="GO:0034040">
    <property type="term" value="F:ATPase-coupled lipid transmembrane transporter activity"/>
    <property type="evidence" value="ECO:0007669"/>
    <property type="project" value="TreeGrafter"/>
</dbReference>
<keyword evidence="19" id="KW-1185">Reference proteome</keyword>
<keyword evidence="4" id="KW-0997">Cell inner membrane</keyword>
<dbReference type="SUPFAM" id="SSF52540">
    <property type="entry name" value="P-loop containing nucleoside triphosphate hydrolases"/>
    <property type="match status" value="1"/>
</dbReference>
<name>A0A370MXN4_9BURK</name>
<feature type="domain" description="ABC transporter" evidence="15">
    <location>
        <begin position="499"/>
        <end position="734"/>
    </location>
</feature>
<dbReference type="PROSITE" id="PS00211">
    <property type="entry name" value="ABC_TRANSPORTER_1"/>
    <property type="match status" value="1"/>
</dbReference>
<dbReference type="InterPro" id="IPR039421">
    <property type="entry name" value="Type_1_exporter"/>
</dbReference>
<keyword evidence="7" id="KW-0547">Nucleotide-binding</keyword>
<dbReference type="Pfam" id="PF00664">
    <property type="entry name" value="ABC_membrane"/>
    <property type="match status" value="1"/>
</dbReference>
<evidence type="ECO:0000256" key="12">
    <source>
        <dbReference type="ARBA" id="ARBA00061173"/>
    </source>
</evidence>
<evidence type="ECO:0000256" key="5">
    <source>
        <dbReference type="ARBA" id="ARBA00022692"/>
    </source>
</evidence>
<evidence type="ECO:0000256" key="14">
    <source>
        <dbReference type="SAM" id="Phobius"/>
    </source>
</evidence>
<dbReference type="Gene3D" id="3.90.70.10">
    <property type="entry name" value="Cysteine proteinases"/>
    <property type="match status" value="1"/>
</dbReference>
<dbReference type="PROSITE" id="PS50893">
    <property type="entry name" value="ABC_TRANSPORTER_2"/>
    <property type="match status" value="1"/>
</dbReference>
<dbReference type="PANTHER" id="PTHR24221:SF248">
    <property type="entry name" value="ABC TRANSPORTER TRANSMEMBRANE REGION"/>
    <property type="match status" value="1"/>
</dbReference>
<feature type="domain" description="ABC transmembrane type-1" evidence="16">
    <location>
        <begin position="187"/>
        <end position="465"/>
    </location>
</feature>
<dbReference type="SMART" id="SM00382">
    <property type="entry name" value="AAA"/>
    <property type="match status" value="1"/>
</dbReference>
<evidence type="ECO:0000256" key="10">
    <source>
        <dbReference type="ARBA" id="ARBA00023136"/>
    </source>
</evidence>
<dbReference type="CDD" id="cd18587">
    <property type="entry name" value="ABC_6TM_LapB_like"/>
    <property type="match status" value="1"/>
</dbReference>
<evidence type="ECO:0000256" key="1">
    <source>
        <dbReference type="ARBA" id="ARBA00004651"/>
    </source>
</evidence>
<dbReference type="GO" id="GO:0140359">
    <property type="term" value="F:ABC-type transporter activity"/>
    <property type="evidence" value="ECO:0007669"/>
    <property type="project" value="InterPro"/>
</dbReference>
<proteinExistence type="inferred from homology"/>
<dbReference type="Proteomes" id="UP000255165">
    <property type="component" value="Unassembled WGS sequence"/>
</dbReference>
<keyword evidence="5 14" id="KW-0812">Transmembrane</keyword>
<keyword evidence="6" id="KW-0354">Hemolysis</keyword>
<dbReference type="NCBIfam" id="TIGR03375">
    <property type="entry name" value="type_I_sec_LssB"/>
    <property type="match status" value="1"/>
</dbReference>
<evidence type="ECO:0000313" key="18">
    <source>
        <dbReference type="EMBL" id="RDJ98138.1"/>
    </source>
</evidence>
<evidence type="ECO:0000256" key="11">
    <source>
        <dbReference type="ARBA" id="ARBA00055355"/>
    </source>
</evidence>
<keyword evidence="8" id="KW-0067">ATP-binding</keyword>
<reference evidence="19" key="1">
    <citation type="submission" date="2018-06" db="EMBL/GenBank/DDBJ databases">
        <authorList>
            <person name="Feng T."/>
            <person name="Jeon C.O."/>
        </authorList>
    </citation>
    <scope>NUCLEOTIDE SEQUENCE [LARGE SCALE GENOMIC DNA]</scope>
    <source>
        <strain evidence="19">S23</strain>
    </source>
</reference>
<feature type="domain" description="Peptidase C39" evidence="17">
    <location>
        <begin position="29"/>
        <end position="151"/>
    </location>
</feature>
<sequence>MNREDSPVQPGPGQQAGIAQQPADLEALSASVDDPLLGCLLILGKMFNRPMSADTLRAGLPLVEHCLTPALFIRAAARAGLSAKLVKRPLNGISDLVMPAVLLLKDKQVCVLVRRLSGTSALLVTPESGAGEHEIELQELERCYTGYALFVRPAYRFEEDSTQSVVPRPRQWFWGVVVQSWPVFGEVLIASLLINLFALVMPLFTMNVYDRVVPNRAMETLWALTIGVMLVVGFDTLMRTLRGYFIDIAGKKIDVILSTNIFEKVLGIQMAARPASVGGFANNLQEFEAVREFCTSATITALIDVPFVVVFILAIFWVGGALGWAPVMAIPLVVGAGLALQRPLAQAIEANQRHASLRQAMLVETLVGLETIKTMGAEGPVQGKWEQALGQISRLGLKTRLLSACIVNFSSFAQQAAYLAVVVLGVYLIADDKLTTGGLIACTTLTGRALAPMSQVAALLTRYHQSRAALASIDRLMKLPVERPADKSFVHRPRLRGDIVFRNVRFAYPGRTSTVLDDVSFHIAPGERVGVIGRIGSGKTTIEKLILGLYPPTLGSILIDGTELRQLDPAALRRDIGYVPQDVVLFNGSVRENIVLGAPFADDAAVLRAAQVAGVTEFVNGSPDGFDLPVGERGEGLSGGQRQAIAIARAALLAPPLLLLDEPSSAMDNRSEELLKTRLMAELGGRTLLLVTHRTSLLSLVDRLIVMDHGRVVADGPRDAVLAALAGRKLHVAAA</sequence>
<dbReference type="EMBL" id="QKWJ01000157">
    <property type="protein sequence ID" value="RDJ98138.1"/>
    <property type="molecule type" value="Genomic_DNA"/>
</dbReference>
<dbReference type="AlphaFoldDB" id="A0A370MXN4"/>
<dbReference type="InterPro" id="IPR005074">
    <property type="entry name" value="Peptidase_C39"/>
</dbReference>
<dbReference type="InterPro" id="IPR017750">
    <property type="entry name" value="ATPase_T1SS"/>
</dbReference>
<evidence type="ECO:0000256" key="4">
    <source>
        <dbReference type="ARBA" id="ARBA00022519"/>
    </source>
</evidence>
<evidence type="ECO:0000256" key="3">
    <source>
        <dbReference type="ARBA" id="ARBA00022475"/>
    </source>
</evidence>
<evidence type="ECO:0000259" key="15">
    <source>
        <dbReference type="PROSITE" id="PS50893"/>
    </source>
</evidence>
<dbReference type="InterPro" id="IPR027417">
    <property type="entry name" value="P-loop_NTPase"/>
</dbReference>
<evidence type="ECO:0000256" key="6">
    <source>
        <dbReference type="ARBA" id="ARBA00022735"/>
    </source>
</evidence>
<dbReference type="Pfam" id="PF00005">
    <property type="entry name" value="ABC_tran"/>
    <property type="match status" value="1"/>
</dbReference>
<dbReference type="InterPro" id="IPR036640">
    <property type="entry name" value="ABC1_TM_sf"/>
</dbReference>
<feature type="transmembrane region" description="Helical" evidence="14">
    <location>
        <begin position="293"/>
        <end position="317"/>
    </location>
</feature>